<reference evidence="3" key="1">
    <citation type="journal article" date="2014" name="Int. J. Syst. Evol. Microbiol.">
        <title>Complete genome sequence of Corynebacterium casei LMG S-19264T (=DSM 44701T), isolated from a smear-ripened cheese.</title>
        <authorList>
            <consortium name="US DOE Joint Genome Institute (JGI-PGF)"/>
            <person name="Walter F."/>
            <person name="Albersmeier A."/>
            <person name="Kalinowski J."/>
            <person name="Ruckert C."/>
        </authorList>
    </citation>
    <scope>NUCLEOTIDE SEQUENCE</scope>
    <source>
        <strain evidence="3">VKM Ac-1321</strain>
    </source>
</reference>
<accession>A0A9W6KK96</accession>
<protein>
    <recommendedName>
        <fullName evidence="2">Ricin B lectin domain-containing protein</fullName>
    </recommendedName>
</protein>
<name>A0A9W6KK96_9ACTN</name>
<dbReference type="InterPro" id="IPR000772">
    <property type="entry name" value="Ricin_B_lectin"/>
</dbReference>
<organism evidence="3 4">
    <name type="scientific">Dactylosporangium matsuzakiense</name>
    <dbReference type="NCBI Taxonomy" id="53360"/>
    <lineage>
        <taxon>Bacteria</taxon>
        <taxon>Bacillati</taxon>
        <taxon>Actinomycetota</taxon>
        <taxon>Actinomycetes</taxon>
        <taxon>Micromonosporales</taxon>
        <taxon>Micromonosporaceae</taxon>
        <taxon>Dactylosporangium</taxon>
    </lineage>
</organism>
<keyword evidence="1" id="KW-0732">Signal</keyword>
<comment type="caution">
    <text evidence="3">The sequence shown here is derived from an EMBL/GenBank/DDBJ whole genome shotgun (WGS) entry which is preliminary data.</text>
</comment>
<evidence type="ECO:0000256" key="1">
    <source>
        <dbReference type="SAM" id="SignalP"/>
    </source>
</evidence>
<feature type="domain" description="Ricin B lectin" evidence="2">
    <location>
        <begin position="82"/>
        <end position="159"/>
    </location>
</feature>
<dbReference type="AlphaFoldDB" id="A0A9W6KK96"/>
<dbReference type="EMBL" id="BSFP01000023">
    <property type="protein sequence ID" value="GLL02385.1"/>
    <property type="molecule type" value="Genomic_DNA"/>
</dbReference>
<evidence type="ECO:0000313" key="3">
    <source>
        <dbReference type="EMBL" id="GLL02385.1"/>
    </source>
</evidence>
<dbReference type="Pfam" id="PF14200">
    <property type="entry name" value="RicinB_lectin_2"/>
    <property type="match status" value="1"/>
</dbReference>
<dbReference type="SUPFAM" id="SSF50370">
    <property type="entry name" value="Ricin B-like lectins"/>
    <property type="match status" value="1"/>
</dbReference>
<evidence type="ECO:0000313" key="4">
    <source>
        <dbReference type="Proteomes" id="UP001143480"/>
    </source>
</evidence>
<dbReference type="Proteomes" id="UP001143480">
    <property type="component" value="Unassembled WGS sequence"/>
</dbReference>
<dbReference type="PROSITE" id="PS50231">
    <property type="entry name" value="RICIN_B_LECTIN"/>
    <property type="match status" value="1"/>
</dbReference>
<evidence type="ECO:0000259" key="2">
    <source>
        <dbReference type="Pfam" id="PF14200"/>
    </source>
</evidence>
<sequence>MTVTRGARLIAAALAGVALVLAGATPSFAAPFWEGRLQTLKPGPNNSTLILTAGFGIKSQAYVHYLAGSQYEDLAFTYDGAASGYYYILERGNNMTLSVLDNSHANGAAVVSYPYQTGNQYQMWHTISNNRIQNLATGNCLAIAGGTGPISSGAKVILYDCSTGPDQRWIQF</sequence>
<keyword evidence="4" id="KW-1185">Reference proteome</keyword>
<dbReference type="InterPro" id="IPR035992">
    <property type="entry name" value="Ricin_B-like_lectins"/>
</dbReference>
<gene>
    <name evidence="3" type="ORF">GCM10017581_041270</name>
</gene>
<dbReference type="CDD" id="cd00161">
    <property type="entry name" value="beta-trefoil_Ricin-like"/>
    <property type="match status" value="1"/>
</dbReference>
<proteinExistence type="predicted"/>
<feature type="chain" id="PRO_5040988676" description="Ricin B lectin domain-containing protein" evidence="1">
    <location>
        <begin position="30"/>
        <end position="172"/>
    </location>
</feature>
<feature type="signal peptide" evidence="1">
    <location>
        <begin position="1"/>
        <end position="29"/>
    </location>
</feature>
<reference evidence="3" key="2">
    <citation type="submission" date="2023-01" db="EMBL/GenBank/DDBJ databases">
        <authorList>
            <person name="Sun Q."/>
            <person name="Evtushenko L."/>
        </authorList>
    </citation>
    <scope>NUCLEOTIDE SEQUENCE</scope>
    <source>
        <strain evidence="3">VKM Ac-1321</strain>
    </source>
</reference>
<dbReference type="Gene3D" id="2.80.10.50">
    <property type="match status" value="1"/>
</dbReference>
<dbReference type="RefSeq" id="WP_261959136.1">
    <property type="nucleotide sequence ID" value="NZ_BAAAXA010000001.1"/>
</dbReference>